<evidence type="ECO:0000256" key="3">
    <source>
        <dbReference type="ARBA" id="ARBA00022692"/>
    </source>
</evidence>
<comment type="caution">
    <text evidence="8">The sequence shown here is derived from an EMBL/GenBank/DDBJ whole genome shotgun (WGS) entry which is preliminary data.</text>
</comment>
<evidence type="ECO:0000313" key="9">
    <source>
        <dbReference type="Proteomes" id="UP000224006"/>
    </source>
</evidence>
<feature type="transmembrane region" description="Helical" evidence="7">
    <location>
        <begin position="780"/>
        <end position="801"/>
    </location>
</feature>
<dbReference type="PROSITE" id="PS50267">
    <property type="entry name" value="NA_NEUROTRAN_SYMP_3"/>
    <property type="match status" value="1"/>
</dbReference>
<evidence type="ECO:0000256" key="7">
    <source>
        <dbReference type="SAM" id="Phobius"/>
    </source>
</evidence>
<dbReference type="AlphaFoldDB" id="A0A2A9M7B8"/>
<comment type="subcellular location">
    <subcellularLocation>
        <location evidence="1">Membrane</location>
        <topology evidence="1">Multi-pass membrane protein</topology>
    </subcellularLocation>
</comment>
<accession>A0A2A9M7B8</accession>
<evidence type="ECO:0000256" key="2">
    <source>
        <dbReference type="ARBA" id="ARBA00022448"/>
    </source>
</evidence>
<feature type="compositionally biased region" description="Polar residues" evidence="6">
    <location>
        <begin position="1035"/>
        <end position="1044"/>
    </location>
</feature>
<feature type="transmembrane region" description="Helical" evidence="7">
    <location>
        <begin position="628"/>
        <end position="644"/>
    </location>
</feature>
<dbReference type="PANTHER" id="PTHR11616:SF240">
    <property type="entry name" value="BLOATED TUBULES, ISOFORM B-RELATED"/>
    <property type="match status" value="1"/>
</dbReference>
<dbReference type="VEuPathDB" id="ToxoDB:BESB_022880"/>
<sequence length="1076" mass="118075">MMRRLRTGTFRTKSNQGNAEGVTQLERVESLLVKHEQSRAGADVDDTLLGEASSPIFNVDYYQDARRQVYNESLLFRNTPFYASKVHLEQRFDEHHLLRMHLAALERSERNGPILMPDEFLFLDATDIPPALLATTSLGPHAGGALQHLTSGFGPAASMAAAGATPLHRASSAELAMPPLPGAAQAVAGSAASSAPFHSSAVTSSIGHQLAAGTSMGRMAGEGPGGTSAVGGDYFVFDRGQFGGRGDRHMLGAGGEVSQVSNVGGEMHVLNWRAWVQRQRQRGWFNNETLFYMTILGGIVGAGNFTTFWSQLQIWKSSMFFIPFVIYLFLVGIPAIQLEILMGNLFRGAPLKEFTQISHKLVGAGVLTFVSCLVRIILLANRSAQLVVYFIASVNTPHPWELTTQDIHSCLILSGHKFQCEATMHGTLCHYIDEEGVCMASPTGKATYYYLKELQPSTIDKDVNPDRLQGKFIGAVAFVWLYILAYIWRGLFKLGFLSAILMFVAGILCVTLMLVCFFGAADSGRDIGAIIRATFNFSQLLSSFQVSRLTAAVLQFVFQDLSLGCGIFGTVGSFTKIGYNVVPSVAYATLLDFIMSLLPFAALLAVIGSIKVDTGVSVNHLVSKTRGATAYFVIFPAAFTRVSVPNLFAMFFFGGIFVLNTQIAAISFSTMISMISEARVFPKKYRKALSAVVILICFLFSIPFCGSNQQVRVDFFSYLLATFMIPIVILMQAIAIGWVNNYRLQIRLAGAKAYYCHTACCWVVTVVYVTVMVIMSGGVAASVLFVPIINSVLAAIFAFFFKEPPAAPDFATRFWALWLGNIEAFRRDVCRLTLFPPRSSRPAQVCLSFLKRVFCACCSRGPFFLCRPSMYWSFCVKYIIPVSTLLPFVQGLTDFERQWAFMSPSPNLRNAGLALVIITYVVAAGILFIPRVHWWVCPPPEDYMPIKMFPHHPYRSPPPVPLMRSLSRLFREFLSSSYKTSAYLSGIVTDYRLHQQRQGVPLRETGLSLQGAAQGAEVFRTAPTSSLPADVQGRMRSQISNDSSEVVRRPTPTKGASPAKSCKVPAAPAASQAGHI</sequence>
<feature type="transmembrane region" description="Helical" evidence="7">
    <location>
        <begin position="500"/>
        <end position="521"/>
    </location>
</feature>
<evidence type="ECO:0000256" key="1">
    <source>
        <dbReference type="ARBA" id="ARBA00004141"/>
    </source>
</evidence>
<dbReference type="InterPro" id="IPR037272">
    <property type="entry name" value="SNS_sf"/>
</dbReference>
<dbReference type="Pfam" id="PF00209">
    <property type="entry name" value="SNF"/>
    <property type="match status" value="1"/>
</dbReference>
<dbReference type="EMBL" id="NWUJ01000013">
    <property type="protein sequence ID" value="PFH31796.1"/>
    <property type="molecule type" value="Genomic_DNA"/>
</dbReference>
<gene>
    <name evidence="8" type="ORF">BESB_022880</name>
</gene>
<feature type="transmembrane region" description="Helical" evidence="7">
    <location>
        <begin position="650"/>
        <end position="676"/>
    </location>
</feature>
<dbReference type="GeneID" id="40307348"/>
<dbReference type="OrthoDB" id="7777654at2759"/>
<dbReference type="InterPro" id="IPR000175">
    <property type="entry name" value="Na/ntran_symport"/>
</dbReference>
<keyword evidence="9" id="KW-1185">Reference proteome</keyword>
<feature type="transmembrane region" description="Helical" evidence="7">
    <location>
        <begin position="556"/>
        <end position="579"/>
    </location>
</feature>
<evidence type="ECO:0000256" key="5">
    <source>
        <dbReference type="ARBA" id="ARBA00023136"/>
    </source>
</evidence>
<feature type="transmembrane region" description="Helical" evidence="7">
    <location>
        <begin position="290"/>
        <end position="309"/>
    </location>
</feature>
<dbReference type="KEGG" id="bbes:BESB_022880"/>
<dbReference type="PANTHER" id="PTHR11616">
    <property type="entry name" value="SODIUM/CHLORIDE DEPENDENT TRANSPORTER"/>
    <property type="match status" value="1"/>
</dbReference>
<dbReference type="SUPFAM" id="SSF161070">
    <property type="entry name" value="SNF-like"/>
    <property type="match status" value="1"/>
</dbReference>
<feature type="transmembrane region" description="Helical" evidence="7">
    <location>
        <begin position="585"/>
        <end position="607"/>
    </location>
</feature>
<evidence type="ECO:0000256" key="6">
    <source>
        <dbReference type="SAM" id="MobiDB-lite"/>
    </source>
</evidence>
<feature type="region of interest" description="Disordered" evidence="6">
    <location>
        <begin position="1021"/>
        <end position="1076"/>
    </location>
</feature>
<keyword evidence="5 7" id="KW-0472">Membrane</keyword>
<feature type="transmembrane region" description="Helical" evidence="7">
    <location>
        <begin position="870"/>
        <end position="890"/>
    </location>
</feature>
<protein>
    <submittedName>
        <fullName evidence="8">Sodium:neurotransmitter symporter family protein</fullName>
    </submittedName>
</protein>
<feature type="transmembrane region" description="Helical" evidence="7">
    <location>
        <begin position="361"/>
        <end position="380"/>
    </location>
</feature>
<keyword evidence="4 7" id="KW-1133">Transmembrane helix</keyword>
<feature type="transmembrane region" description="Helical" evidence="7">
    <location>
        <begin position="715"/>
        <end position="741"/>
    </location>
</feature>
<feature type="transmembrane region" description="Helical" evidence="7">
    <location>
        <begin position="472"/>
        <end position="488"/>
    </location>
</feature>
<evidence type="ECO:0000256" key="4">
    <source>
        <dbReference type="ARBA" id="ARBA00022989"/>
    </source>
</evidence>
<feature type="transmembrane region" description="Helical" evidence="7">
    <location>
        <begin position="753"/>
        <end position="774"/>
    </location>
</feature>
<dbReference type="GO" id="GO:0035725">
    <property type="term" value="P:sodium ion transmembrane transport"/>
    <property type="evidence" value="ECO:0007669"/>
    <property type="project" value="TreeGrafter"/>
</dbReference>
<feature type="transmembrane region" description="Helical" evidence="7">
    <location>
        <begin position="321"/>
        <end position="341"/>
    </location>
</feature>
<feature type="transmembrane region" description="Helical" evidence="7">
    <location>
        <begin position="688"/>
        <end position="709"/>
    </location>
</feature>
<dbReference type="RefSeq" id="XP_029215805.1">
    <property type="nucleotide sequence ID" value="XM_029360990.1"/>
</dbReference>
<keyword evidence="3 7" id="KW-0812">Transmembrane</keyword>
<dbReference type="GO" id="GO:0005886">
    <property type="term" value="C:plasma membrane"/>
    <property type="evidence" value="ECO:0007669"/>
    <property type="project" value="TreeGrafter"/>
</dbReference>
<reference evidence="8 9" key="1">
    <citation type="submission" date="2017-09" db="EMBL/GenBank/DDBJ databases">
        <title>Genome sequencing of Besnoitia besnoiti strain Bb-Ger1.</title>
        <authorList>
            <person name="Schares G."/>
            <person name="Venepally P."/>
            <person name="Lorenzi H.A."/>
        </authorList>
    </citation>
    <scope>NUCLEOTIDE SEQUENCE [LARGE SCALE GENOMIC DNA]</scope>
    <source>
        <strain evidence="8 9">Bb-Ger1</strain>
    </source>
</reference>
<dbReference type="Proteomes" id="UP000224006">
    <property type="component" value="Chromosome XII"/>
</dbReference>
<proteinExistence type="predicted"/>
<keyword evidence="2" id="KW-0813">Transport</keyword>
<feature type="transmembrane region" description="Helical" evidence="7">
    <location>
        <begin position="910"/>
        <end position="929"/>
    </location>
</feature>
<dbReference type="PRINTS" id="PR00176">
    <property type="entry name" value="NANEUSMPORT"/>
</dbReference>
<dbReference type="STRING" id="94643.A0A2A9M7B8"/>
<name>A0A2A9M7B8_BESBE</name>
<organism evidence="8 9">
    <name type="scientific">Besnoitia besnoiti</name>
    <name type="common">Apicomplexan protozoan</name>
    <dbReference type="NCBI Taxonomy" id="94643"/>
    <lineage>
        <taxon>Eukaryota</taxon>
        <taxon>Sar</taxon>
        <taxon>Alveolata</taxon>
        <taxon>Apicomplexa</taxon>
        <taxon>Conoidasida</taxon>
        <taxon>Coccidia</taxon>
        <taxon>Eucoccidiorida</taxon>
        <taxon>Eimeriorina</taxon>
        <taxon>Sarcocystidae</taxon>
        <taxon>Besnoitia</taxon>
    </lineage>
</organism>
<evidence type="ECO:0000313" key="8">
    <source>
        <dbReference type="EMBL" id="PFH31796.1"/>
    </source>
</evidence>